<dbReference type="InterPro" id="IPR002469">
    <property type="entry name" value="Peptidase_S9B_N"/>
</dbReference>
<sequence length="823" mass="92981">MMKRNYLTAALSSLLMAAVLLPTAAAQSAPEKAGKAEMQERYERAKTLIRGTIQHPYKAKDLRNQLIVNEEPYPHWIGDEDIFWYARDVKNNGDIYREIRLVDANKKTNKPAFDHKRFAEALSKASGTKLGAKDIKFADSMFRFGNIGDVSITFAPYQMHFKYAGKNWLYAVKNNKVKEVQKAPKGDMQSPDGTQIAFIKNYNVWLRDAKSGVERALTTDGAAYFAYGGITGPSAEWTSLYFPMNASWSADGKKLLVIQNDARLIEGVEEATFVHADGSLYPKVQKIRQGTVGDEHVGEARYVAIDVETGEKQCSDYRTMPYTMHHITPFQRNLAWWGKDSHLAYFLDTGRYYKSVRLVQFDTHTGATKVLFEETSDTRVKLTQQGEEEPTTMVLPETDELLWYSERSGWGHLYLYDLKTGKLKNAVTQGDYVVRNIVRYDAKHRELYLQTNGRVKGRNPYYRDLVRVNIDTGKMVTLASSDHDVNGHSPQNLHTYEMGGHGVNGVSVSGNYAVYSKSRVNTAPVSYVVDRSGKTVMELETADISKLPKGWQWPEPVQTVAADGKTDIYGVVYRPADFDPKKSYPVISHVMNTPRYAITPRAAFGTGSNWNMLFPQALAELGFIVVQFDGRGTPYRSKAFADHSYGWFDSASELSDHVAGIKQLAKRYSYIDIDRAGIYSSMWGQGAVLGMLQHPDFYKVGVEGFYADDRVMLSMHTDRYNGPKARPDRKTPTELVGNLKGKLLLMTTTNPGYFSGFSTLAGTFQLMDALQAANKDFDTVVEQRVGWLRTSYQERRAWDYFVRHLQGNEPPKEFVLDGTPFDR</sequence>
<dbReference type="RefSeq" id="WP_099473079.1">
    <property type="nucleotide sequence ID" value="NZ_PDEM01000023.1"/>
</dbReference>
<evidence type="ECO:0000313" key="4">
    <source>
        <dbReference type="EMBL" id="PHZ84756.1"/>
    </source>
</evidence>
<gene>
    <name evidence="4" type="ORF">CRD36_10755</name>
</gene>
<organism evidence="4 5">
    <name type="scientific">Paremcibacter congregatus</name>
    <dbReference type="NCBI Taxonomy" id="2043170"/>
    <lineage>
        <taxon>Bacteria</taxon>
        <taxon>Pseudomonadati</taxon>
        <taxon>Pseudomonadota</taxon>
        <taxon>Alphaproteobacteria</taxon>
        <taxon>Emcibacterales</taxon>
        <taxon>Emcibacteraceae</taxon>
        <taxon>Paremcibacter</taxon>
    </lineage>
</organism>
<evidence type="ECO:0000259" key="2">
    <source>
        <dbReference type="Pfam" id="PF00326"/>
    </source>
</evidence>
<dbReference type="InterPro" id="IPR029058">
    <property type="entry name" value="AB_hydrolase_fold"/>
</dbReference>
<dbReference type="PANTHER" id="PTHR11731">
    <property type="entry name" value="PROTEASE FAMILY S9B,C DIPEPTIDYL-PEPTIDASE IV-RELATED"/>
    <property type="match status" value="1"/>
</dbReference>
<evidence type="ECO:0008006" key="6">
    <source>
        <dbReference type="Google" id="ProtNLM"/>
    </source>
</evidence>
<dbReference type="InParanoid" id="A0A2G4YTJ1"/>
<dbReference type="Pfam" id="PF00326">
    <property type="entry name" value="Peptidase_S9"/>
    <property type="match status" value="1"/>
</dbReference>
<proteinExistence type="predicted"/>
<reference evidence="4 5" key="1">
    <citation type="submission" date="2017-10" db="EMBL/GenBank/DDBJ databases">
        <title>Frigbacter circumglobatus gen. nov. sp. nov., isolated from sediment cultured in situ.</title>
        <authorList>
            <person name="Zhao Z."/>
        </authorList>
    </citation>
    <scope>NUCLEOTIDE SEQUENCE [LARGE SCALE GENOMIC DNA]</scope>
    <source>
        <strain evidence="4 5">ZYL</strain>
    </source>
</reference>
<feature type="domain" description="Dipeptidylpeptidase IV N-terminal" evidence="3">
    <location>
        <begin position="158"/>
        <end position="482"/>
    </location>
</feature>
<dbReference type="Gene3D" id="2.140.10.30">
    <property type="entry name" value="Dipeptidylpeptidase IV, N-terminal domain"/>
    <property type="match status" value="1"/>
</dbReference>
<dbReference type="Gene3D" id="3.40.50.1820">
    <property type="entry name" value="alpha/beta hydrolase"/>
    <property type="match status" value="1"/>
</dbReference>
<dbReference type="GO" id="GO:0006508">
    <property type="term" value="P:proteolysis"/>
    <property type="evidence" value="ECO:0007669"/>
    <property type="project" value="InterPro"/>
</dbReference>
<dbReference type="Proteomes" id="UP000229730">
    <property type="component" value="Unassembled WGS sequence"/>
</dbReference>
<dbReference type="SUPFAM" id="SSF53474">
    <property type="entry name" value="alpha/beta-Hydrolases"/>
    <property type="match status" value="1"/>
</dbReference>
<dbReference type="Pfam" id="PF00930">
    <property type="entry name" value="DPPIV_N"/>
    <property type="match status" value="1"/>
</dbReference>
<accession>A0A2G4YTJ1</accession>
<keyword evidence="5" id="KW-1185">Reference proteome</keyword>
<dbReference type="OrthoDB" id="9758793at2"/>
<feature type="domain" description="Peptidase S9 prolyl oligopeptidase catalytic" evidence="2">
    <location>
        <begin position="615"/>
        <end position="784"/>
    </location>
</feature>
<feature type="chain" id="PRO_5013868722" description="S9 family peptidase" evidence="1">
    <location>
        <begin position="29"/>
        <end position="823"/>
    </location>
</feature>
<dbReference type="InterPro" id="IPR050278">
    <property type="entry name" value="Serine_Prot_S9B/DPPIV"/>
</dbReference>
<dbReference type="GO" id="GO:0008236">
    <property type="term" value="F:serine-type peptidase activity"/>
    <property type="evidence" value="ECO:0007669"/>
    <property type="project" value="InterPro"/>
</dbReference>
<protein>
    <recommendedName>
        <fullName evidence="6">S9 family peptidase</fullName>
    </recommendedName>
</protein>
<dbReference type="PANTHER" id="PTHR11731:SF193">
    <property type="entry name" value="DIPEPTIDYL PEPTIDASE 9"/>
    <property type="match status" value="1"/>
</dbReference>
<dbReference type="EMBL" id="PDEM01000023">
    <property type="protein sequence ID" value="PHZ84756.1"/>
    <property type="molecule type" value="Genomic_DNA"/>
</dbReference>
<dbReference type="SUPFAM" id="SSF82171">
    <property type="entry name" value="DPP6 N-terminal domain-like"/>
    <property type="match status" value="1"/>
</dbReference>
<dbReference type="AlphaFoldDB" id="A0A2G4YTJ1"/>
<evidence type="ECO:0000256" key="1">
    <source>
        <dbReference type="SAM" id="SignalP"/>
    </source>
</evidence>
<name>A0A2G4YTJ1_9PROT</name>
<keyword evidence="1" id="KW-0732">Signal</keyword>
<comment type="caution">
    <text evidence="4">The sequence shown here is derived from an EMBL/GenBank/DDBJ whole genome shotgun (WGS) entry which is preliminary data.</text>
</comment>
<evidence type="ECO:0000259" key="3">
    <source>
        <dbReference type="Pfam" id="PF00930"/>
    </source>
</evidence>
<evidence type="ECO:0000313" key="5">
    <source>
        <dbReference type="Proteomes" id="UP000229730"/>
    </source>
</evidence>
<feature type="signal peptide" evidence="1">
    <location>
        <begin position="1"/>
        <end position="28"/>
    </location>
</feature>
<dbReference type="InterPro" id="IPR001375">
    <property type="entry name" value="Peptidase_S9_cat"/>
</dbReference>
<dbReference type="GO" id="GO:0008239">
    <property type="term" value="F:dipeptidyl-peptidase activity"/>
    <property type="evidence" value="ECO:0007669"/>
    <property type="project" value="TreeGrafter"/>
</dbReference>